<protein>
    <recommendedName>
        <fullName evidence="3">Phage protein</fullName>
    </recommendedName>
</protein>
<proteinExistence type="predicted"/>
<evidence type="ECO:0000313" key="2">
    <source>
        <dbReference type="Proteomes" id="UP000668068"/>
    </source>
</evidence>
<dbReference type="Proteomes" id="UP000668068">
    <property type="component" value="Unassembled WGS sequence"/>
</dbReference>
<comment type="caution">
    <text evidence="1">The sequence shown here is derived from an EMBL/GenBank/DDBJ whole genome shotgun (WGS) entry which is preliminary data.</text>
</comment>
<dbReference type="EMBL" id="JAENQP010000007">
    <property type="protein sequence ID" value="MBO3359567.1"/>
    <property type="molecule type" value="Genomic_DNA"/>
</dbReference>
<sequence length="61" mass="7246">MYKNIKTVLENNNYVLVELEGNKYPYQINSNVPIEDKNWFCVGAWDKLEDAKRVFKAKYSN</sequence>
<evidence type="ECO:0000313" key="1">
    <source>
        <dbReference type="EMBL" id="MBO3359567.1"/>
    </source>
</evidence>
<organism evidence="1 2">
    <name type="scientific">Clostridium perfringens</name>
    <dbReference type="NCBI Taxonomy" id="1502"/>
    <lineage>
        <taxon>Bacteria</taxon>
        <taxon>Bacillati</taxon>
        <taxon>Bacillota</taxon>
        <taxon>Clostridia</taxon>
        <taxon>Eubacteriales</taxon>
        <taxon>Clostridiaceae</taxon>
        <taxon>Clostridium</taxon>
    </lineage>
</organism>
<evidence type="ECO:0008006" key="3">
    <source>
        <dbReference type="Google" id="ProtNLM"/>
    </source>
</evidence>
<dbReference type="RefSeq" id="WP_208341032.1">
    <property type="nucleotide sequence ID" value="NZ_JAENQO010000007.1"/>
</dbReference>
<dbReference type="AlphaFoldDB" id="A0AAW4IY96"/>
<name>A0AAW4IY96_CLOPF</name>
<gene>
    <name evidence="1" type="ORF">JJB47_12365</name>
</gene>
<reference evidence="1" key="1">
    <citation type="submission" date="2020-12" db="EMBL/GenBank/DDBJ databases">
        <title>Comparative genomics of Clostridium perfringens reveals patterns of host-associated phylogenetic clades and virulence factors.</title>
        <authorList>
            <person name="Smith A.H."/>
            <person name="Geier R."/>
        </authorList>
    </citation>
    <scope>NUCLEOTIDE SEQUENCE</scope>
    <source>
        <strain evidence="1">CHD30677R</strain>
    </source>
</reference>
<accession>A0AAW4IY96</accession>